<dbReference type="RefSeq" id="WP_344423384.1">
    <property type="nucleotide sequence ID" value="NZ_BAAANN010000020.1"/>
</dbReference>
<name>A0ABN2RJD7_9PSEU</name>
<sequence length="171" mass="17079">MGPDTDELEPVSFASHEGRLPGPRHRAAESADAAEPGDSAGTKESVKPADAAGTAGSESESGDGAEMDPADRAEGGADPGRRPRRWWRGLTGSLAAGMVVLAAVVLGAGVLALLGPTEGPGLASLVAHPVAAAIALGAQRVVDRRSGPVAGAAAVVLLAAVAGILVFFWWF</sequence>
<feature type="compositionally biased region" description="Basic and acidic residues" evidence="1">
    <location>
        <begin position="69"/>
        <end position="81"/>
    </location>
</feature>
<feature type="region of interest" description="Disordered" evidence="1">
    <location>
        <begin position="1"/>
        <end position="85"/>
    </location>
</feature>
<organism evidence="3 4">
    <name type="scientific">Amycolatopsis minnesotensis</name>
    <dbReference type="NCBI Taxonomy" id="337894"/>
    <lineage>
        <taxon>Bacteria</taxon>
        <taxon>Bacillati</taxon>
        <taxon>Actinomycetota</taxon>
        <taxon>Actinomycetes</taxon>
        <taxon>Pseudonocardiales</taxon>
        <taxon>Pseudonocardiaceae</taxon>
        <taxon>Amycolatopsis</taxon>
    </lineage>
</organism>
<evidence type="ECO:0000256" key="1">
    <source>
        <dbReference type="SAM" id="MobiDB-lite"/>
    </source>
</evidence>
<feature type="transmembrane region" description="Helical" evidence="2">
    <location>
        <begin position="90"/>
        <end position="114"/>
    </location>
</feature>
<feature type="transmembrane region" description="Helical" evidence="2">
    <location>
        <begin position="150"/>
        <end position="170"/>
    </location>
</feature>
<reference evidence="3 4" key="1">
    <citation type="journal article" date="2019" name="Int. J. Syst. Evol. Microbiol.">
        <title>The Global Catalogue of Microorganisms (GCM) 10K type strain sequencing project: providing services to taxonomists for standard genome sequencing and annotation.</title>
        <authorList>
            <consortium name="The Broad Institute Genomics Platform"/>
            <consortium name="The Broad Institute Genome Sequencing Center for Infectious Disease"/>
            <person name="Wu L."/>
            <person name="Ma J."/>
        </authorList>
    </citation>
    <scope>NUCLEOTIDE SEQUENCE [LARGE SCALE GENOMIC DNA]</scope>
    <source>
        <strain evidence="3 4">JCM 14545</strain>
    </source>
</reference>
<proteinExistence type="predicted"/>
<accession>A0ABN2RJD7</accession>
<evidence type="ECO:0000313" key="4">
    <source>
        <dbReference type="Proteomes" id="UP001501116"/>
    </source>
</evidence>
<dbReference type="Proteomes" id="UP001501116">
    <property type="component" value="Unassembled WGS sequence"/>
</dbReference>
<feature type="transmembrane region" description="Helical" evidence="2">
    <location>
        <begin position="120"/>
        <end position="138"/>
    </location>
</feature>
<keyword evidence="2" id="KW-0812">Transmembrane</keyword>
<keyword evidence="4" id="KW-1185">Reference proteome</keyword>
<dbReference type="EMBL" id="BAAANN010000020">
    <property type="protein sequence ID" value="GAA1970007.1"/>
    <property type="molecule type" value="Genomic_DNA"/>
</dbReference>
<protein>
    <submittedName>
        <fullName evidence="3">Uncharacterized protein</fullName>
    </submittedName>
</protein>
<keyword evidence="2" id="KW-1133">Transmembrane helix</keyword>
<evidence type="ECO:0000256" key="2">
    <source>
        <dbReference type="SAM" id="Phobius"/>
    </source>
</evidence>
<gene>
    <name evidence="3" type="ORF">GCM10009754_49660</name>
</gene>
<evidence type="ECO:0000313" key="3">
    <source>
        <dbReference type="EMBL" id="GAA1970007.1"/>
    </source>
</evidence>
<comment type="caution">
    <text evidence="3">The sequence shown here is derived from an EMBL/GenBank/DDBJ whole genome shotgun (WGS) entry which is preliminary data.</text>
</comment>
<keyword evidence="2" id="KW-0472">Membrane</keyword>